<dbReference type="OrthoDB" id="9998495at2759"/>
<evidence type="ECO:0000313" key="2">
    <source>
        <dbReference type="EMBL" id="THH04704.1"/>
    </source>
</evidence>
<dbReference type="PANTHER" id="PTHR34846:SF11">
    <property type="entry name" value="4-CARBOXYMUCONOLACTONE DECARBOXYLASE FAMILY PROTEIN (AFU_ORTHOLOGUE AFUA_6G11590)"/>
    <property type="match status" value="1"/>
</dbReference>
<dbReference type="InterPro" id="IPR029032">
    <property type="entry name" value="AhpD-like"/>
</dbReference>
<dbReference type="PANTHER" id="PTHR34846">
    <property type="entry name" value="4-CARBOXYMUCONOLACTONE DECARBOXYLASE FAMILY PROTEIN (AFU_ORTHOLOGUE AFUA_6G11590)"/>
    <property type="match status" value="1"/>
</dbReference>
<protein>
    <recommendedName>
        <fullName evidence="4">Carboxymuconolactone decarboxylase-like domain-containing protein</fullName>
    </recommendedName>
</protein>
<evidence type="ECO:0000313" key="3">
    <source>
        <dbReference type="Proteomes" id="UP000310158"/>
    </source>
</evidence>
<feature type="signal peptide" evidence="1">
    <location>
        <begin position="1"/>
        <end position="23"/>
    </location>
</feature>
<name>A0A4S4L0I5_9AGAM</name>
<evidence type="ECO:0000256" key="1">
    <source>
        <dbReference type="SAM" id="SignalP"/>
    </source>
</evidence>
<gene>
    <name evidence="2" type="ORF">EW146_g10110</name>
</gene>
<comment type="caution">
    <text evidence="2">The sequence shown here is derived from an EMBL/GenBank/DDBJ whole genome shotgun (WGS) entry which is preliminary data.</text>
</comment>
<dbReference type="Proteomes" id="UP000310158">
    <property type="component" value="Unassembled WGS sequence"/>
</dbReference>
<organism evidence="2 3">
    <name type="scientific">Bondarzewia mesenterica</name>
    <dbReference type="NCBI Taxonomy" id="1095465"/>
    <lineage>
        <taxon>Eukaryota</taxon>
        <taxon>Fungi</taxon>
        <taxon>Dikarya</taxon>
        <taxon>Basidiomycota</taxon>
        <taxon>Agaricomycotina</taxon>
        <taxon>Agaricomycetes</taxon>
        <taxon>Russulales</taxon>
        <taxon>Bondarzewiaceae</taxon>
        <taxon>Bondarzewia</taxon>
    </lineage>
</organism>
<dbReference type="AlphaFoldDB" id="A0A4S4L0I5"/>
<reference evidence="2 3" key="1">
    <citation type="submission" date="2019-02" db="EMBL/GenBank/DDBJ databases">
        <title>Genome sequencing of the rare red list fungi Bondarzewia mesenterica.</title>
        <authorList>
            <person name="Buettner E."/>
            <person name="Kellner H."/>
        </authorList>
    </citation>
    <scope>NUCLEOTIDE SEQUENCE [LARGE SCALE GENOMIC DNA]</scope>
    <source>
        <strain evidence="2 3">DSM 108281</strain>
    </source>
</reference>
<keyword evidence="1" id="KW-0732">Signal</keyword>
<accession>A0A4S4L0I5</accession>
<evidence type="ECO:0008006" key="4">
    <source>
        <dbReference type="Google" id="ProtNLM"/>
    </source>
</evidence>
<keyword evidence="3" id="KW-1185">Reference proteome</keyword>
<dbReference type="EMBL" id="SGPL01001115">
    <property type="protein sequence ID" value="THH04704.1"/>
    <property type="molecule type" value="Genomic_DNA"/>
</dbReference>
<dbReference type="Gene3D" id="1.20.1290.10">
    <property type="entry name" value="AhpD-like"/>
    <property type="match status" value="1"/>
</dbReference>
<dbReference type="SUPFAM" id="SSF69118">
    <property type="entry name" value="AhpD-like"/>
    <property type="match status" value="1"/>
</dbReference>
<feature type="chain" id="PRO_5020718933" description="Carboxymuconolactone decarboxylase-like domain-containing protein" evidence="1">
    <location>
        <begin position="24"/>
        <end position="234"/>
    </location>
</feature>
<proteinExistence type="predicted"/>
<sequence>MPQFLSCHAFLILFTCMLGFVSGRSTTLSSFETRDDGLPARVPYVFPPPGTDPIADAIRARRENGTLLDLDGVLLNAPLVAQGWNAIASVIRDNNTIPATMRELFILRSAVLNSATYQWLQHEPVGRGAGLTTSQLQTIRFAPPFVGMVHEHAEHAQAFNGTLSPSLAAALDFADWSTKAVRIPQNVYDNLGVFLTDKQMVEATATVGMYNFVSRFVVGLNIDDEMDVPVPIPE</sequence>